<gene>
    <name evidence="2" type="ORF">FXF36_03010</name>
</gene>
<sequence length="321" mass="37182">MSNIDISVVVATYKQEKYIGMTLDSILAQKFSGSIEVIVGDDCSPDSTGEIVRKYGNEYSDIIKAIVRPKNLGAFKNFEDLLTRAQGKYIALIEGDDYWIDENKLQEQFDFMEANPDYVATFGKSIIVDENNERQVEMEQYIKFAEAGEYTIDDFDNYLLPGQTASSFYRKDGFMKVYEVVRAIKTGRLRVFCTLTDRLLVLSILAAGRINKFDTYYSAYRYILDPSSNSWSSKNDFFNFRNEAKFLISLHELEKIARFVGMKLNYDDRRRYEFAVIADKKGELNFLQVIILRVIDFITCNNKGEFIKFMVERKKAYHAAK</sequence>
<dbReference type="GO" id="GO:0016758">
    <property type="term" value="F:hexosyltransferase activity"/>
    <property type="evidence" value="ECO:0007669"/>
    <property type="project" value="UniProtKB-ARBA"/>
</dbReference>
<evidence type="ECO:0000259" key="1">
    <source>
        <dbReference type="Pfam" id="PF00535"/>
    </source>
</evidence>
<feature type="domain" description="Glycosyltransferase 2-like" evidence="1">
    <location>
        <begin position="7"/>
        <end position="161"/>
    </location>
</feature>
<dbReference type="RefSeq" id="WP_151622405.1">
    <property type="nucleotide sequence ID" value="NZ_CP043028.1"/>
</dbReference>
<protein>
    <submittedName>
        <fullName evidence="2">Glycosyl transferase family 2</fullName>
    </submittedName>
</protein>
<dbReference type="Pfam" id="PF00535">
    <property type="entry name" value="Glycos_transf_2"/>
    <property type="match status" value="1"/>
</dbReference>
<reference evidence="3" key="1">
    <citation type="submission" date="2019-08" db="EMBL/GenBank/DDBJ databases">
        <title>Complete Genome Sequence of the Polysaccharide-Degrading Rumen Bacterium Pseudobutyrivibrio xylanivorans MA3014.</title>
        <authorList>
            <person name="Palevich N."/>
            <person name="Maclean P.H."/>
            <person name="Kelly W.J."/>
            <person name="Leahy S.C."/>
            <person name="Rakonjac J."/>
            <person name="Attwood G.T."/>
        </authorList>
    </citation>
    <scope>NUCLEOTIDE SEQUENCE [LARGE SCALE GENOMIC DNA]</scope>
    <source>
        <strain evidence="3">MA3014</strain>
    </source>
</reference>
<accession>A0A5P6VNG8</accession>
<dbReference type="Gene3D" id="3.90.550.10">
    <property type="entry name" value="Spore Coat Polysaccharide Biosynthesis Protein SpsA, Chain A"/>
    <property type="match status" value="1"/>
</dbReference>
<dbReference type="PANTHER" id="PTHR22916">
    <property type="entry name" value="GLYCOSYLTRANSFERASE"/>
    <property type="match status" value="1"/>
</dbReference>
<keyword evidence="2" id="KW-0808">Transferase</keyword>
<dbReference type="InterPro" id="IPR001173">
    <property type="entry name" value="Glyco_trans_2-like"/>
</dbReference>
<evidence type="ECO:0000313" key="2">
    <source>
        <dbReference type="EMBL" id="QFJ53908.1"/>
    </source>
</evidence>
<dbReference type="Proteomes" id="UP000327030">
    <property type="component" value="Chromosome 1"/>
</dbReference>
<dbReference type="EMBL" id="CP043028">
    <property type="protein sequence ID" value="QFJ53908.1"/>
    <property type="molecule type" value="Genomic_DNA"/>
</dbReference>
<dbReference type="KEGG" id="pxv:FXF36_03010"/>
<organism evidence="2 3">
    <name type="scientific">Pseudobutyrivibrio xylanivorans</name>
    <dbReference type="NCBI Taxonomy" id="185007"/>
    <lineage>
        <taxon>Bacteria</taxon>
        <taxon>Bacillati</taxon>
        <taxon>Bacillota</taxon>
        <taxon>Clostridia</taxon>
        <taxon>Lachnospirales</taxon>
        <taxon>Lachnospiraceae</taxon>
        <taxon>Pseudobutyrivibrio</taxon>
    </lineage>
</organism>
<dbReference type="OrthoDB" id="199095at2"/>
<dbReference type="PANTHER" id="PTHR22916:SF3">
    <property type="entry name" value="UDP-GLCNAC:BETAGAL BETA-1,3-N-ACETYLGLUCOSAMINYLTRANSFERASE-LIKE PROTEIN 1"/>
    <property type="match status" value="1"/>
</dbReference>
<dbReference type="SUPFAM" id="SSF53448">
    <property type="entry name" value="Nucleotide-diphospho-sugar transferases"/>
    <property type="match status" value="1"/>
</dbReference>
<name>A0A5P6VNG8_PSEXY</name>
<proteinExistence type="predicted"/>
<dbReference type="AlphaFoldDB" id="A0A5P6VNG8"/>
<dbReference type="InterPro" id="IPR029044">
    <property type="entry name" value="Nucleotide-diphossugar_trans"/>
</dbReference>
<evidence type="ECO:0000313" key="3">
    <source>
        <dbReference type="Proteomes" id="UP000327030"/>
    </source>
</evidence>